<dbReference type="Proteomes" id="UP001431019">
    <property type="component" value="Unassembled WGS sequence"/>
</dbReference>
<name>A0ABS8K3U4_9BURK</name>
<keyword evidence="4" id="KW-1185">Reference proteome</keyword>
<dbReference type="EMBL" id="JAJITD010000021">
    <property type="protein sequence ID" value="MCC8396832.1"/>
    <property type="molecule type" value="Genomic_DNA"/>
</dbReference>
<protein>
    <recommendedName>
        <fullName evidence="2">Integrase catalytic domain-containing protein</fullName>
    </recommendedName>
</protein>
<comment type="caution">
    <text evidence="3">The sequence shown here is derived from an EMBL/GenBank/DDBJ whole genome shotgun (WGS) entry which is preliminary data.</text>
</comment>
<dbReference type="PANTHER" id="PTHR35004:SF8">
    <property type="entry name" value="TRANSPOSASE RV3428C-RELATED"/>
    <property type="match status" value="1"/>
</dbReference>
<dbReference type="PANTHER" id="PTHR35004">
    <property type="entry name" value="TRANSPOSASE RV3428C-RELATED"/>
    <property type="match status" value="1"/>
</dbReference>
<proteinExistence type="predicted"/>
<evidence type="ECO:0000313" key="3">
    <source>
        <dbReference type="EMBL" id="MCC8396832.1"/>
    </source>
</evidence>
<feature type="domain" description="Integrase catalytic" evidence="2">
    <location>
        <begin position="1"/>
        <end position="87"/>
    </location>
</feature>
<gene>
    <name evidence="3" type="ORF">LJ656_30025</name>
</gene>
<feature type="region of interest" description="Disordered" evidence="1">
    <location>
        <begin position="1"/>
        <end position="24"/>
    </location>
</feature>
<dbReference type="PROSITE" id="PS50994">
    <property type="entry name" value="INTEGRASE"/>
    <property type="match status" value="1"/>
</dbReference>
<dbReference type="InterPro" id="IPR001584">
    <property type="entry name" value="Integrase_cat-core"/>
</dbReference>
<evidence type="ECO:0000313" key="4">
    <source>
        <dbReference type="Proteomes" id="UP001431019"/>
    </source>
</evidence>
<organism evidence="3 4">
    <name type="scientific">Paraburkholderia sejongensis</name>
    <dbReference type="NCBI Taxonomy" id="2886946"/>
    <lineage>
        <taxon>Bacteria</taxon>
        <taxon>Pseudomonadati</taxon>
        <taxon>Pseudomonadota</taxon>
        <taxon>Betaproteobacteria</taxon>
        <taxon>Burkholderiales</taxon>
        <taxon>Burkholderiaceae</taxon>
        <taxon>Paraburkholderia</taxon>
    </lineage>
</organism>
<reference evidence="3 4" key="1">
    <citation type="submission" date="2021-11" db="EMBL/GenBank/DDBJ databases">
        <authorList>
            <person name="Oh E.-T."/>
            <person name="Kim S.-B."/>
        </authorList>
    </citation>
    <scope>NUCLEOTIDE SEQUENCE [LARGE SCALE GENOMIC DNA]</scope>
    <source>
        <strain evidence="3 4">MMS20-SJTR3</strain>
    </source>
</reference>
<sequence length="144" mass="15918">MKVQRSHAGLGERYGARTDACPPHDLQEKGVFESGVKYVKKSFMPLRAFHDLPDANRQLREWIMQEASAREHGTTREQPLTRFAIEKPLLTALPDVPPALAAWHRSSCRSHPASQGALLSAVRSCRQDTLGEGDRHGLAVVPSA</sequence>
<evidence type="ECO:0000259" key="2">
    <source>
        <dbReference type="PROSITE" id="PS50994"/>
    </source>
</evidence>
<accession>A0ABS8K3U4</accession>
<evidence type="ECO:0000256" key="1">
    <source>
        <dbReference type="SAM" id="MobiDB-lite"/>
    </source>
</evidence>